<sequence>MRHANSLFVLLLLLLLAGSTQAQDVILQTTGQELPARVLTIEPEQISYVLLAAPTDTLRMRRADVFLIRYANGTREVLNPMATAGPASLTPAQARLLGQQDARKNFKAPAAFWGTLGTTIVSMPIGFAGGLATGAAFALTPPKRHNIIASDQALLQNPDYVKGYQKQAQRKKLGSAAAGLGVGTALSVAALAVVFSMVFYAH</sequence>
<keyword evidence="1" id="KW-0472">Membrane</keyword>
<keyword evidence="4" id="KW-1185">Reference proteome</keyword>
<dbReference type="EMBL" id="SEWE01000031">
    <property type="protein sequence ID" value="RYU78364.1"/>
    <property type="molecule type" value="Genomic_DNA"/>
</dbReference>
<organism evidence="3 4">
    <name type="scientific">Hymenobacter persicinus</name>
    <dbReference type="NCBI Taxonomy" id="2025506"/>
    <lineage>
        <taxon>Bacteria</taxon>
        <taxon>Pseudomonadati</taxon>
        <taxon>Bacteroidota</taxon>
        <taxon>Cytophagia</taxon>
        <taxon>Cytophagales</taxon>
        <taxon>Hymenobacteraceae</taxon>
        <taxon>Hymenobacter</taxon>
    </lineage>
</organism>
<reference evidence="3 4" key="1">
    <citation type="submission" date="2019-02" db="EMBL/GenBank/DDBJ databases">
        <title>Bacterial novel species isolated from soil.</title>
        <authorList>
            <person name="Jung H.-Y."/>
        </authorList>
    </citation>
    <scope>NUCLEOTIDE SEQUENCE [LARGE SCALE GENOMIC DNA]</scope>
    <source>
        <strain evidence="3 4">1-3-3-3</strain>
    </source>
</reference>
<evidence type="ECO:0000256" key="2">
    <source>
        <dbReference type="SAM" id="SignalP"/>
    </source>
</evidence>
<gene>
    <name evidence="3" type="ORF">EWM57_14430</name>
</gene>
<comment type="caution">
    <text evidence="3">The sequence shown here is derived from an EMBL/GenBank/DDBJ whole genome shotgun (WGS) entry which is preliminary data.</text>
</comment>
<evidence type="ECO:0000256" key="1">
    <source>
        <dbReference type="SAM" id="Phobius"/>
    </source>
</evidence>
<keyword evidence="1" id="KW-0812">Transmembrane</keyword>
<feature type="transmembrane region" description="Helical" evidence="1">
    <location>
        <begin position="176"/>
        <end position="201"/>
    </location>
</feature>
<dbReference type="OrthoDB" id="1427164at2"/>
<feature type="transmembrane region" description="Helical" evidence="1">
    <location>
        <begin position="111"/>
        <end position="139"/>
    </location>
</feature>
<feature type="chain" id="PRO_5020232919" description="DUF456 domain-containing protein" evidence="2">
    <location>
        <begin position="23"/>
        <end position="202"/>
    </location>
</feature>
<dbReference type="AlphaFoldDB" id="A0A4Q5LB11"/>
<evidence type="ECO:0000313" key="3">
    <source>
        <dbReference type="EMBL" id="RYU78364.1"/>
    </source>
</evidence>
<proteinExistence type="predicted"/>
<protein>
    <recommendedName>
        <fullName evidence="5">DUF456 domain-containing protein</fullName>
    </recommendedName>
</protein>
<keyword evidence="1" id="KW-1133">Transmembrane helix</keyword>
<feature type="signal peptide" evidence="2">
    <location>
        <begin position="1"/>
        <end position="22"/>
    </location>
</feature>
<dbReference type="Proteomes" id="UP000294155">
    <property type="component" value="Unassembled WGS sequence"/>
</dbReference>
<accession>A0A4Q5LB11</accession>
<name>A0A4Q5LB11_9BACT</name>
<evidence type="ECO:0000313" key="4">
    <source>
        <dbReference type="Proteomes" id="UP000294155"/>
    </source>
</evidence>
<evidence type="ECO:0008006" key="5">
    <source>
        <dbReference type="Google" id="ProtNLM"/>
    </source>
</evidence>
<dbReference type="RefSeq" id="WP_129921863.1">
    <property type="nucleotide sequence ID" value="NZ_SEWE01000031.1"/>
</dbReference>
<keyword evidence="2" id="KW-0732">Signal</keyword>